<dbReference type="GO" id="GO:0016301">
    <property type="term" value="F:kinase activity"/>
    <property type="evidence" value="ECO:0007669"/>
    <property type="project" value="UniProtKB-KW"/>
</dbReference>
<evidence type="ECO:0000259" key="5">
    <source>
        <dbReference type="PROSITE" id="PS50921"/>
    </source>
</evidence>
<dbReference type="PIRSF" id="PIRSF036625">
    <property type="entry name" value="GAF_ANTAR"/>
    <property type="match status" value="1"/>
</dbReference>
<evidence type="ECO:0000256" key="2">
    <source>
        <dbReference type="ARBA" id="ARBA00022777"/>
    </source>
</evidence>
<evidence type="ECO:0000256" key="1">
    <source>
        <dbReference type="ARBA" id="ARBA00022679"/>
    </source>
</evidence>
<feature type="domain" description="ANTAR" evidence="5">
    <location>
        <begin position="166"/>
        <end position="227"/>
    </location>
</feature>
<dbReference type="InterPro" id="IPR011006">
    <property type="entry name" value="CheY-like_superfamily"/>
</dbReference>
<dbReference type="InterPro" id="IPR005561">
    <property type="entry name" value="ANTAR"/>
</dbReference>
<reference evidence="7" key="1">
    <citation type="submission" date="2018-05" db="EMBL/GenBank/DDBJ databases">
        <authorList>
            <person name="Klenk H.-P."/>
            <person name="Huntemann M."/>
            <person name="Clum A."/>
            <person name="Pillay M."/>
            <person name="Palaniappan K."/>
            <person name="Varghese N."/>
            <person name="Mikhailova N."/>
            <person name="Stamatis D."/>
            <person name="Reddy T."/>
            <person name="Daum C."/>
            <person name="Shapiro N."/>
            <person name="Ivanova N."/>
            <person name="Kyrpides N."/>
            <person name="Woyke T."/>
        </authorList>
    </citation>
    <scope>NUCLEOTIDE SEQUENCE [LARGE SCALE GENOMIC DNA]</scope>
    <source>
        <strain evidence="7">DSM 45417</strain>
    </source>
</reference>
<comment type="caution">
    <text evidence="6">The sequence shown here is derived from an EMBL/GenBank/DDBJ whole genome shotgun (WGS) entry which is preliminary data.</text>
</comment>
<dbReference type="GO" id="GO:0003723">
    <property type="term" value="F:RNA binding"/>
    <property type="evidence" value="ECO:0007669"/>
    <property type="project" value="InterPro"/>
</dbReference>
<keyword evidence="3" id="KW-0805">Transcription regulation</keyword>
<evidence type="ECO:0000313" key="7">
    <source>
        <dbReference type="Proteomes" id="UP000246661"/>
    </source>
</evidence>
<organism evidence="6 7">
    <name type="scientific">Geodermatophilus normandii</name>
    <dbReference type="NCBI Taxonomy" id="1137989"/>
    <lineage>
        <taxon>Bacteria</taxon>
        <taxon>Bacillati</taxon>
        <taxon>Actinomycetota</taxon>
        <taxon>Actinomycetes</taxon>
        <taxon>Geodermatophilales</taxon>
        <taxon>Geodermatophilaceae</taxon>
        <taxon>Geodermatophilus</taxon>
    </lineage>
</organism>
<dbReference type="Proteomes" id="UP000246661">
    <property type="component" value="Unassembled WGS sequence"/>
</dbReference>
<accession>A0A317QE48</accession>
<dbReference type="InterPro" id="IPR036388">
    <property type="entry name" value="WH-like_DNA-bd_sf"/>
</dbReference>
<dbReference type="RefSeq" id="WP_110003894.1">
    <property type="nucleotide sequence ID" value="NZ_QGTX01000001.1"/>
</dbReference>
<keyword evidence="4" id="KW-0804">Transcription</keyword>
<dbReference type="Pfam" id="PF13185">
    <property type="entry name" value="GAF_2"/>
    <property type="match status" value="1"/>
</dbReference>
<dbReference type="OrthoDB" id="3820533at2"/>
<dbReference type="AlphaFoldDB" id="A0A317QE48"/>
<keyword evidence="7" id="KW-1185">Reference proteome</keyword>
<dbReference type="InterPro" id="IPR012074">
    <property type="entry name" value="GAF_ANTAR"/>
</dbReference>
<dbReference type="EMBL" id="QGTX01000001">
    <property type="protein sequence ID" value="PWW20906.1"/>
    <property type="molecule type" value="Genomic_DNA"/>
</dbReference>
<dbReference type="InterPro" id="IPR003018">
    <property type="entry name" value="GAF"/>
</dbReference>
<sequence length="238" mass="25862">MTGPRSAQDGTVDVVQMLDRFEGVAGFLDSLVRWAVERTPGAEACGLTLEQTGGPRTVTYSGELAARGDERQYELDDGPCLQSLRTGRVVRVPDMAREQRWGRYPRRALDAGVHASLSFPLTVGTRGRGALNLYASRPDAFTDADERLGRSWAAQASGALSVAWRMAAGEETVDNLTQAVTTRQEIGQAVGLLMAQRRCTADEAFALLKGASQRSNEKLREVAQRIVAGHEDDVRASR</sequence>
<keyword evidence="1" id="KW-0808">Transferase</keyword>
<name>A0A317QE48_9ACTN</name>
<dbReference type="InterPro" id="IPR029016">
    <property type="entry name" value="GAF-like_dom_sf"/>
</dbReference>
<dbReference type="PROSITE" id="PS50921">
    <property type="entry name" value="ANTAR"/>
    <property type="match status" value="1"/>
</dbReference>
<dbReference type="SMART" id="SM01012">
    <property type="entry name" value="ANTAR"/>
    <property type="match status" value="1"/>
</dbReference>
<dbReference type="SUPFAM" id="SSF52172">
    <property type="entry name" value="CheY-like"/>
    <property type="match status" value="1"/>
</dbReference>
<evidence type="ECO:0000256" key="4">
    <source>
        <dbReference type="ARBA" id="ARBA00023163"/>
    </source>
</evidence>
<evidence type="ECO:0000313" key="6">
    <source>
        <dbReference type="EMBL" id="PWW20906.1"/>
    </source>
</evidence>
<gene>
    <name evidence="6" type="ORF">JD79_00031</name>
</gene>
<dbReference type="Gene3D" id="1.10.10.10">
    <property type="entry name" value="Winged helix-like DNA-binding domain superfamily/Winged helix DNA-binding domain"/>
    <property type="match status" value="1"/>
</dbReference>
<evidence type="ECO:0000256" key="3">
    <source>
        <dbReference type="ARBA" id="ARBA00023015"/>
    </source>
</evidence>
<dbReference type="SMART" id="SM00065">
    <property type="entry name" value="GAF"/>
    <property type="match status" value="1"/>
</dbReference>
<dbReference type="Pfam" id="PF03861">
    <property type="entry name" value="ANTAR"/>
    <property type="match status" value="1"/>
</dbReference>
<dbReference type="SUPFAM" id="SSF55781">
    <property type="entry name" value="GAF domain-like"/>
    <property type="match status" value="1"/>
</dbReference>
<protein>
    <submittedName>
        <fullName evidence="6">ANTAR domain-containing protein</fullName>
    </submittedName>
</protein>
<proteinExistence type="predicted"/>
<dbReference type="Gene3D" id="3.30.450.40">
    <property type="match status" value="1"/>
</dbReference>
<keyword evidence="2" id="KW-0418">Kinase</keyword>